<dbReference type="EMBL" id="BGPR01001196">
    <property type="protein sequence ID" value="GBM47897.1"/>
    <property type="molecule type" value="Genomic_DNA"/>
</dbReference>
<protein>
    <submittedName>
        <fullName evidence="2">Uncharacterized protein</fullName>
    </submittedName>
</protein>
<feature type="compositionally biased region" description="Basic and acidic residues" evidence="1">
    <location>
        <begin position="83"/>
        <end position="95"/>
    </location>
</feature>
<gene>
    <name evidence="2" type="ORF">AVEN_75320_1</name>
</gene>
<organism evidence="2 3">
    <name type="scientific">Araneus ventricosus</name>
    <name type="common">Orbweaver spider</name>
    <name type="synonym">Epeira ventricosa</name>
    <dbReference type="NCBI Taxonomy" id="182803"/>
    <lineage>
        <taxon>Eukaryota</taxon>
        <taxon>Metazoa</taxon>
        <taxon>Ecdysozoa</taxon>
        <taxon>Arthropoda</taxon>
        <taxon>Chelicerata</taxon>
        <taxon>Arachnida</taxon>
        <taxon>Araneae</taxon>
        <taxon>Araneomorphae</taxon>
        <taxon>Entelegynae</taxon>
        <taxon>Araneoidea</taxon>
        <taxon>Araneidae</taxon>
        <taxon>Araneus</taxon>
    </lineage>
</organism>
<keyword evidence="3" id="KW-1185">Reference proteome</keyword>
<proteinExistence type="predicted"/>
<evidence type="ECO:0000313" key="2">
    <source>
        <dbReference type="EMBL" id="GBM47897.1"/>
    </source>
</evidence>
<accession>A0A4Y2G3U6</accession>
<dbReference type="Proteomes" id="UP000499080">
    <property type="component" value="Unassembled WGS sequence"/>
</dbReference>
<evidence type="ECO:0000313" key="3">
    <source>
        <dbReference type="Proteomes" id="UP000499080"/>
    </source>
</evidence>
<reference evidence="2 3" key="1">
    <citation type="journal article" date="2019" name="Sci. Rep.">
        <title>Orb-weaving spider Araneus ventricosus genome elucidates the spidroin gene catalogue.</title>
        <authorList>
            <person name="Kono N."/>
            <person name="Nakamura H."/>
            <person name="Ohtoshi R."/>
            <person name="Moran D.A.P."/>
            <person name="Shinohara A."/>
            <person name="Yoshida Y."/>
            <person name="Fujiwara M."/>
            <person name="Mori M."/>
            <person name="Tomita M."/>
            <person name="Arakawa K."/>
        </authorList>
    </citation>
    <scope>NUCLEOTIDE SEQUENCE [LARGE SCALE GENOMIC DNA]</scope>
</reference>
<feature type="region of interest" description="Disordered" evidence="1">
    <location>
        <begin position="78"/>
        <end position="104"/>
    </location>
</feature>
<sequence>MNFGYGVAKSLPIKCSTRIRSIQRESIVIVKRFRTRDFDESPRFEPPESEKHNFGTMSVCEHDNSKTITARVMTFEPKTISQTDDKQIPESDPNAKKQSKLQFKGSEKREEPCIYFGGSERIEGGKVQYFCLKGLVKNFTAVVCEQHKPFSQGCESLTSTKGLFYAVSNFFLGRGHSVGG</sequence>
<evidence type="ECO:0000256" key="1">
    <source>
        <dbReference type="SAM" id="MobiDB-lite"/>
    </source>
</evidence>
<dbReference type="AlphaFoldDB" id="A0A4Y2G3U6"/>
<name>A0A4Y2G3U6_ARAVE</name>
<comment type="caution">
    <text evidence="2">The sequence shown here is derived from an EMBL/GenBank/DDBJ whole genome shotgun (WGS) entry which is preliminary data.</text>
</comment>